<dbReference type="Gene3D" id="3.40.50.300">
    <property type="entry name" value="P-loop containing nucleotide triphosphate hydrolases"/>
    <property type="match status" value="1"/>
</dbReference>
<evidence type="ECO:0000259" key="2">
    <source>
        <dbReference type="SMART" id="SM00943"/>
    </source>
</evidence>
<dbReference type="CDD" id="cd04859">
    <property type="entry name" value="Prim_Pol"/>
    <property type="match status" value="1"/>
</dbReference>
<dbReference type="Pfam" id="PF09250">
    <property type="entry name" value="Prim-Pol"/>
    <property type="match status" value="1"/>
</dbReference>
<evidence type="ECO:0000313" key="4">
    <source>
        <dbReference type="Proteomes" id="UP000292241"/>
    </source>
</evidence>
<organism evidence="3 4">
    <name type="scientific">Bifidobacterium longum subsp. longum</name>
    <dbReference type="NCBI Taxonomy" id="1679"/>
    <lineage>
        <taxon>Bacteria</taxon>
        <taxon>Bacillati</taxon>
        <taxon>Actinomycetota</taxon>
        <taxon>Actinomycetes</taxon>
        <taxon>Bifidobacteriales</taxon>
        <taxon>Bifidobacteriaceae</taxon>
        <taxon>Bifidobacterium</taxon>
    </lineage>
</organism>
<dbReference type="Proteomes" id="UP000292241">
    <property type="component" value="Unassembled WGS sequence"/>
</dbReference>
<evidence type="ECO:0000256" key="1">
    <source>
        <dbReference type="SAM" id="MobiDB-lite"/>
    </source>
</evidence>
<dbReference type="Pfam" id="PF13481">
    <property type="entry name" value="AAA_25"/>
    <property type="match status" value="1"/>
</dbReference>
<dbReference type="InterPro" id="IPR027417">
    <property type="entry name" value="P-loop_NTPase"/>
</dbReference>
<proteinExistence type="predicted"/>
<dbReference type="InterPro" id="IPR015330">
    <property type="entry name" value="DNA_primase/pol_bifunc_N"/>
</dbReference>
<dbReference type="SMART" id="SM00943">
    <property type="entry name" value="Prim-Pol"/>
    <property type="match status" value="1"/>
</dbReference>
<dbReference type="EMBL" id="SHPR01000026">
    <property type="protein sequence ID" value="TCD83795.1"/>
    <property type="molecule type" value="Genomic_DNA"/>
</dbReference>
<comment type="caution">
    <text evidence="3">The sequence shown here is derived from an EMBL/GenBank/DDBJ whole genome shotgun (WGS) entry which is preliminary data.</text>
</comment>
<feature type="compositionally biased region" description="Polar residues" evidence="1">
    <location>
        <begin position="349"/>
        <end position="372"/>
    </location>
</feature>
<reference evidence="3 4" key="1">
    <citation type="journal article" date="2018" name="Sci. Rep.">
        <title>Genomic diversity and distribution of Bifidobacterium longum subsp. longum across the human lifespan.</title>
        <authorList>
            <person name="Odamaki T."/>
            <person name="Bottacini F."/>
            <person name="Kato K."/>
            <person name="Mitsuyama E."/>
            <person name="Yoshida K."/>
            <person name="Horigome A."/>
            <person name="Xiao J.Z."/>
            <person name="van Sinderen D."/>
        </authorList>
    </citation>
    <scope>NUCLEOTIDE SEQUENCE [LARGE SCALE GENOMIC DNA]</scope>
    <source>
        <strain evidence="3 4">MCC10008</strain>
    </source>
</reference>
<accession>A0A4R0SM11</accession>
<sequence>MTDIYGYAAAAPLYRAAGWMQVIPLPEGRKTPPPSGFTGRSRKPVTDEQIRLWSQSTPDANTGIVIPEGVLVLDIDAAQGHQVKADGAKGISELSQELGALPATWSSTAHGIDSPARHLFYKVPEGLAWKGGAIEGVDILQPGHRYSVVWPSIHPSGEMYCWYTPSGAFASTLPHISDLATLPWKWVDYLRKPDNMSNPKELKCSNSNTLTPSNPREYDDRMCKAVNTFLNKTLANPASKGSRHDTTLQAVWALVNFAQEGHRGALDAISQLKPRFIAEVAPDRQGKEREAAREWASILSGAMEKVNGVQSHSDPCEQSKIERMTPGEFDELTQNAAASQMEESHPEAVQNTGTMPVQAGSTPVASVQNGSMESHEASKNASSSWQFEDLTQLASGIELPPTPTVFQREDGQGLFYRGAVNDLHGEPGCGKSMIAQIATAQELKADRDVIYIDYEDSARNVVKRLLLLGVSGEQIIGHLHYVRPSAKPSSPTSLGGWRETLDYADTATLAIIDGVTSCLAYAGLDSNSGDDIAAWYNTMPRLISACGPAVVLIDHVVKSKDNRGRYAGGSMQKLALIDGISYSVDMTKPVGKGVRGTIVIKSGKDRISEIEEHCAVSWSSNGSHLREAARIEINSTDPKLMRVTIARPNMMPSEDRQAKRDDFRPTGLMERISRMLEDSLEEPNQSELFKALKEDGSGARTAVMSKAVSLLLQEGFVSNRSGRNNRSIFKSVRPYRQIDDPKSDAYVDRMSREEASELDDENHLEI</sequence>
<dbReference type="SUPFAM" id="SSF52540">
    <property type="entry name" value="P-loop containing nucleoside triphosphate hydrolases"/>
    <property type="match status" value="1"/>
</dbReference>
<dbReference type="RefSeq" id="WP_131214816.1">
    <property type="nucleotide sequence ID" value="NZ_SHPR01000026.1"/>
</dbReference>
<evidence type="ECO:0000313" key="3">
    <source>
        <dbReference type="EMBL" id="TCD83795.1"/>
    </source>
</evidence>
<dbReference type="AlphaFoldDB" id="A0A4R0SM11"/>
<dbReference type="SUPFAM" id="SSF56747">
    <property type="entry name" value="Prim-pol domain"/>
    <property type="match status" value="1"/>
</dbReference>
<name>A0A4R0SM11_BIFLL</name>
<protein>
    <submittedName>
        <fullName evidence="3">Phage protein</fullName>
    </submittedName>
</protein>
<gene>
    <name evidence="3" type="ORF">MCC10008_1036</name>
</gene>
<feature type="domain" description="DNA primase/polymerase bifunctional N-terminal" evidence="2">
    <location>
        <begin position="11"/>
        <end position="173"/>
    </location>
</feature>
<feature type="region of interest" description="Disordered" evidence="1">
    <location>
        <begin position="335"/>
        <end position="384"/>
    </location>
</feature>